<protein>
    <submittedName>
        <fullName evidence="2">Uncharacterized protein</fullName>
    </submittedName>
</protein>
<accession>I3SQ28</accession>
<evidence type="ECO:0000256" key="1">
    <source>
        <dbReference type="SAM" id="Phobius"/>
    </source>
</evidence>
<keyword evidence="1" id="KW-0812">Transmembrane</keyword>
<keyword evidence="1" id="KW-1133">Transmembrane helix</keyword>
<reference evidence="2" key="1">
    <citation type="submission" date="2012-05" db="EMBL/GenBank/DDBJ databases">
        <authorList>
            <person name="Krishnakumar V."/>
            <person name="Cheung F."/>
            <person name="Xiao Y."/>
            <person name="Chan A."/>
            <person name="Moskal W.A."/>
            <person name="Town C.D."/>
        </authorList>
    </citation>
    <scope>NUCLEOTIDE SEQUENCE</scope>
</reference>
<evidence type="ECO:0000313" key="2">
    <source>
        <dbReference type="EMBL" id="AFK42370.1"/>
    </source>
</evidence>
<feature type="transmembrane region" description="Helical" evidence="1">
    <location>
        <begin position="26"/>
        <end position="59"/>
    </location>
</feature>
<name>I3SQ28_LOTJA</name>
<proteinExistence type="evidence at transcript level"/>
<dbReference type="EMBL" id="BT142576">
    <property type="protein sequence ID" value="AFK42370.1"/>
    <property type="molecule type" value="mRNA"/>
</dbReference>
<sequence length="61" mass="6652">MHLSLYPNKQKGLKSLLLESPWAHSIWTLAGIVGLSSGSFTSVLLCCYFGYPIVLLLSLSP</sequence>
<organism evidence="2">
    <name type="scientific">Lotus japonicus</name>
    <name type="common">Lotus corniculatus var. japonicus</name>
    <dbReference type="NCBI Taxonomy" id="34305"/>
    <lineage>
        <taxon>Eukaryota</taxon>
        <taxon>Viridiplantae</taxon>
        <taxon>Streptophyta</taxon>
        <taxon>Embryophyta</taxon>
        <taxon>Tracheophyta</taxon>
        <taxon>Spermatophyta</taxon>
        <taxon>Magnoliopsida</taxon>
        <taxon>eudicotyledons</taxon>
        <taxon>Gunneridae</taxon>
        <taxon>Pentapetalae</taxon>
        <taxon>rosids</taxon>
        <taxon>fabids</taxon>
        <taxon>Fabales</taxon>
        <taxon>Fabaceae</taxon>
        <taxon>Papilionoideae</taxon>
        <taxon>50 kb inversion clade</taxon>
        <taxon>NPAAA clade</taxon>
        <taxon>Hologalegina</taxon>
        <taxon>robinioid clade</taxon>
        <taxon>Loteae</taxon>
        <taxon>Lotus</taxon>
    </lineage>
</organism>
<keyword evidence="1" id="KW-0472">Membrane</keyword>
<dbReference type="AlphaFoldDB" id="I3SQ28"/>